<organism evidence="2 3">
    <name type="scientific">Martelella lutilitoris</name>
    <dbReference type="NCBI Taxonomy" id="2583532"/>
    <lineage>
        <taxon>Bacteria</taxon>
        <taxon>Pseudomonadati</taxon>
        <taxon>Pseudomonadota</taxon>
        <taxon>Alphaproteobacteria</taxon>
        <taxon>Hyphomicrobiales</taxon>
        <taxon>Aurantimonadaceae</taxon>
        <taxon>Martelella</taxon>
    </lineage>
</organism>
<sequence length="115" mass="12802">MASSSYTHRMIRDRLSAAICIIFGIYMGYLAHSDGVALTPSLFYGLVAFVLLAMLLMILRNFIYALIIAGLIVWLAAYLGFGWADQLIAYIEQLLRLGYQESLKLFMSAEAPIAT</sequence>
<gene>
    <name evidence="2" type="ORF">FF124_19480</name>
</gene>
<evidence type="ECO:0000313" key="2">
    <source>
        <dbReference type="EMBL" id="TNB46092.1"/>
    </source>
</evidence>
<feature type="transmembrane region" description="Helical" evidence="1">
    <location>
        <begin position="37"/>
        <end position="56"/>
    </location>
</feature>
<dbReference type="RefSeq" id="WP_138750153.1">
    <property type="nucleotide sequence ID" value="NZ_VCLB01000012.1"/>
</dbReference>
<name>A0A5C4JLP6_9HYPH</name>
<keyword evidence="1" id="KW-0472">Membrane</keyword>
<comment type="caution">
    <text evidence="2">The sequence shown here is derived from an EMBL/GenBank/DDBJ whole genome shotgun (WGS) entry which is preliminary data.</text>
</comment>
<proteinExistence type="predicted"/>
<keyword evidence="3" id="KW-1185">Reference proteome</keyword>
<dbReference type="Proteomes" id="UP000307874">
    <property type="component" value="Unassembled WGS sequence"/>
</dbReference>
<evidence type="ECO:0000313" key="3">
    <source>
        <dbReference type="Proteomes" id="UP000307874"/>
    </source>
</evidence>
<keyword evidence="1" id="KW-1133">Transmembrane helix</keyword>
<protein>
    <submittedName>
        <fullName evidence="2">Uncharacterized protein</fullName>
    </submittedName>
</protein>
<dbReference type="AlphaFoldDB" id="A0A5C4JLP6"/>
<feature type="transmembrane region" description="Helical" evidence="1">
    <location>
        <begin position="15"/>
        <end position="31"/>
    </location>
</feature>
<dbReference type="EMBL" id="VCLB01000012">
    <property type="protein sequence ID" value="TNB46092.1"/>
    <property type="molecule type" value="Genomic_DNA"/>
</dbReference>
<feature type="transmembrane region" description="Helical" evidence="1">
    <location>
        <begin position="63"/>
        <end position="84"/>
    </location>
</feature>
<dbReference type="OrthoDB" id="7916600at2"/>
<evidence type="ECO:0000256" key="1">
    <source>
        <dbReference type="SAM" id="Phobius"/>
    </source>
</evidence>
<accession>A0A5C4JLP6</accession>
<reference evidence="2 3" key="1">
    <citation type="submission" date="2019-06" db="EMBL/GenBank/DDBJ databases">
        <title>Martelella lutilitoris sp. nov., isolated from a tidal mudflat.</title>
        <authorList>
            <person name="Kim Y.-J."/>
        </authorList>
    </citation>
    <scope>NUCLEOTIDE SEQUENCE [LARGE SCALE GENOMIC DNA]</scope>
    <source>
        <strain evidence="2 3">GH2-6</strain>
    </source>
</reference>
<keyword evidence="1" id="KW-0812">Transmembrane</keyword>